<accession>A0A8T9BSG4</accession>
<dbReference type="OrthoDB" id="10003767at2759"/>
<gene>
    <name evidence="2" type="primary">AIM9_7</name>
    <name evidence="2" type="ORF">LSUE1_G009727</name>
</gene>
<dbReference type="EMBL" id="QGMK01002577">
    <property type="protein sequence ID" value="TVY57499.1"/>
    <property type="molecule type" value="Genomic_DNA"/>
</dbReference>
<dbReference type="GO" id="GO:0005524">
    <property type="term" value="F:ATP binding"/>
    <property type="evidence" value="ECO:0007669"/>
    <property type="project" value="InterPro"/>
</dbReference>
<name>A0A8T9BSG4_9HELO</name>
<dbReference type="InterPro" id="IPR051035">
    <property type="entry name" value="Mito_inheritance_9"/>
</dbReference>
<proteinExistence type="predicted"/>
<dbReference type="PROSITE" id="PS50011">
    <property type="entry name" value="PROTEIN_KINASE_DOM"/>
    <property type="match status" value="1"/>
</dbReference>
<dbReference type="InterPro" id="IPR011009">
    <property type="entry name" value="Kinase-like_dom_sf"/>
</dbReference>
<dbReference type="InterPro" id="IPR002575">
    <property type="entry name" value="Aminoglycoside_PTrfase"/>
</dbReference>
<evidence type="ECO:0000313" key="2">
    <source>
        <dbReference type="EMBL" id="TVY57499.1"/>
    </source>
</evidence>
<evidence type="ECO:0000313" key="3">
    <source>
        <dbReference type="Proteomes" id="UP000469558"/>
    </source>
</evidence>
<dbReference type="GO" id="GO:0004672">
    <property type="term" value="F:protein kinase activity"/>
    <property type="evidence" value="ECO:0007669"/>
    <property type="project" value="InterPro"/>
</dbReference>
<dbReference type="PANTHER" id="PTHR36091:SF2">
    <property type="entry name" value="AMINOGLYCOSIDE PHOSPHOTRANSFERASE DOMAIN-CONTAINING PROTEIN"/>
    <property type="match status" value="1"/>
</dbReference>
<feature type="domain" description="Protein kinase" evidence="1">
    <location>
        <begin position="61"/>
        <end position="490"/>
    </location>
</feature>
<dbReference type="PANTHER" id="PTHR36091">
    <property type="entry name" value="ALTERED INHERITANCE OF MITOCHONDRIA PROTEIN 9, MITOCHONDRIAL"/>
    <property type="match status" value="1"/>
</dbReference>
<dbReference type="Proteomes" id="UP000469558">
    <property type="component" value="Unassembled WGS sequence"/>
</dbReference>
<dbReference type="InterPro" id="IPR000719">
    <property type="entry name" value="Prot_kinase_dom"/>
</dbReference>
<comment type="caution">
    <text evidence="2">The sequence shown here is derived from an EMBL/GenBank/DDBJ whole genome shotgun (WGS) entry which is preliminary data.</text>
</comment>
<dbReference type="AlphaFoldDB" id="A0A8T9BSG4"/>
<protein>
    <submittedName>
        <fullName evidence="2">Altered inheritance of mitochondria protein</fullName>
    </submittedName>
</protein>
<dbReference type="SUPFAM" id="SSF56112">
    <property type="entry name" value="Protein kinase-like (PK-like)"/>
    <property type="match status" value="1"/>
</dbReference>
<reference evidence="2 3" key="1">
    <citation type="submission" date="2018-05" db="EMBL/GenBank/DDBJ databases">
        <title>Genome sequencing and assembly of the regulated plant pathogen Lachnellula willkommii and related sister species for the development of diagnostic species identification markers.</title>
        <authorList>
            <person name="Giroux E."/>
            <person name="Bilodeau G."/>
        </authorList>
    </citation>
    <scope>NUCLEOTIDE SEQUENCE [LARGE SCALE GENOMIC DNA]</scope>
    <source>
        <strain evidence="2 3">CBS 268.59</strain>
    </source>
</reference>
<organism evidence="2 3">
    <name type="scientific">Lachnellula suecica</name>
    <dbReference type="NCBI Taxonomy" id="602035"/>
    <lineage>
        <taxon>Eukaryota</taxon>
        <taxon>Fungi</taxon>
        <taxon>Dikarya</taxon>
        <taxon>Ascomycota</taxon>
        <taxon>Pezizomycotina</taxon>
        <taxon>Leotiomycetes</taxon>
        <taxon>Helotiales</taxon>
        <taxon>Lachnaceae</taxon>
        <taxon>Lachnellula</taxon>
    </lineage>
</organism>
<evidence type="ECO:0000259" key="1">
    <source>
        <dbReference type="PROSITE" id="PS50011"/>
    </source>
</evidence>
<sequence>MERRQKGTAKINDATNSFFNYTSGRWLYNEHLRLSERRLYFNINELCHLVAKSVGLPRTDIALVTKIAEGGSYRIFEATFHNGLKVIARLPYPCTIPRKYGVASEVATMEFLRMHGIPIPKILDWSSSASNQLGSEYIIMERVSGRELADTWHTMTFKERMAVVEKIVDLERLLFSIRFPASGSLFFKDSLDPDVKSVDMPKDNSLKDIGKFCIGPSTEYLWWYQKRNELAANRGPWKSSEEVLKAVGEREILWLQRFGEKRYPREPFYREFYNRQKVDPQVQIRHLLDYLKVASHLVPKVEQLNVPTIRHPDLSPSNIFISDSSDITSIIDWQHATILPIFLQAKIPKHFQNYGDDDSENFRRPELAEDFANMTGSDKEVEMERYRRRQVHYFYLGYTSDLNKAHFLAMGKYNLILRSQLYDTAGRPWEGDNTSLQAQLIKTMAQWSEIASPEDSCPVRYSPAEVEECLDRDAKQNNVNEQMQQVRDFIGINIDGLVLNEEFDNARARARLIKNELAEGADTEEQRKEFAKIWPFQDHEEID</sequence>
<keyword evidence="3" id="KW-1185">Reference proteome</keyword>
<dbReference type="GO" id="GO:0005739">
    <property type="term" value="C:mitochondrion"/>
    <property type="evidence" value="ECO:0007669"/>
    <property type="project" value="TreeGrafter"/>
</dbReference>
<dbReference type="Pfam" id="PF01636">
    <property type="entry name" value="APH"/>
    <property type="match status" value="1"/>
</dbReference>